<protein>
    <recommendedName>
        <fullName evidence="3">HTH La-type RNA-binding domain-containing protein</fullName>
    </recommendedName>
</protein>
<dbReference type="InterPro" id="IPR045180">
    <property type="entry name" value="La_dom_prot"/>
</dbReference>
<accession>A0A0D0AVY1</accession>
<dbReference type="Gene3D" id="1.10.10.10">
    <property type="entry name" value="Winged helix-like DNA-binding domain superfamily/Winged helix DNA-binding domain"/>
    <property type="match status" value="1"/>
</dbReference>
<dbReference type="OrthoDB" id="340227at2759"/>
<dbReference type="Pfam" id="PF05383">
    <property type="entry name" value="La"/>
    <property type="match status" value="1"/>
</dbReference>
<keyword evidence="1 2" id="KW-0694">RNA-binding</keyword>
<reference evidence="4 5" key="1">
    <citation type="submission" date="2014-04" db="EMBL/GenBank/DDBJ databases">
        <authorList>
            <consortium name="DOE Joint Genome Institute"/>
            <person name="Kuo A."/>
            <person name="Ruytinx J."/>
            <person name="Rineau F."/>
            <person name="Colpaert J."/>
            <person name="Kohler A."/>
            <person name="Nagy L.G."/>
            <person name="Floudas D."/>
            <person name="Copeland A."/>
            <person name="Barry K.W."/>
            <person name="Cichocki N."/>
            <person name="Veneault-Fourrey C."/>
            <person name="LaButti K."/>
            <person name="Lindquist E.A."/>
            <person name="Lipzen A."/>
            <person name="Lundell T."/>
            <person name="Morin E."/>
            <person name="Murat C."/>
            <person name="Sun H."/>
            <person name="Tunlid A."/>
            <person name="Henrissat B."/>
            <person name="Grigoriev I.V."/>
            <person name="Hibbett D.S."/>
            <person name="Martin F."/>
            <person name="Nordberg H.P."/>
            <person name="Cantor M.N."/>
            <person name="Hua S.X."/>
        </authorList>
    </citation>
    <scope>NUCLEOTIDE SEQUENCE [LARGE SCALE GENOMIC DNA]</scope>
    <source>
        <strain evidence="4 5">UH-Slu-Lm8-n1</strain>
    </source>
</reference>
<dbReference type="SUPFAM" id="SSF46785">
    <property type="entry name" value="Winged helix' DNA-binding domain"/>
    <property type="match status" value="1"/>
</dbReference>
<dbReference type="AlphaFoldDB" id="A0A0D0AVY1"/>
<dbReference type="STRING" id="930992.A0A0D0AVY1"/>
<dbReference type="InterPro" id="IPR036390">
    <property type="entry name" value="WH_DNA-bd_sf"/>
</dbReference>
<dbReference type="EMBL" id="KN835568">
    <property type="protein sequence ID" value="KIK36018.1"/>
    <property type="molecule type" value="Genomic_DNA"/>
</dbReference>
<evidence type="ECO:0000313" key="4">
    <source>
        <dbReference type="EMBL" id="KIK36018.1"/>
    </source>
</evidence>
<feature type="domain" description="HTH La-type RNA-binding" evidence="3">
    <location>
        <begin position="1"/>
        <end position="59"/>
    </location>
</feature>
<dbReference type="Proteomes" id="UP000054485">
    <property type="component" value="Unassembled WGS sequence"/>
</dbReference>
<dbReference type="InterPro" id="IPR006630">
    <property type="entry name" value="La_HTH"/>
</dbReference>
<dbReference type="SMART" id="SM00715">
    <property type="entry name" value="LA"/>
    <property type="match status" value="1"/>
</dbReference>
<evidence type="ECO:0000313" key="5">
    <source>
        <dbReference type="Proteomes" id="UP000054485"/>
    </source>
</evidence>
<gene>
    <name evidence="4" type="ORF">CY34DRAFT_95159</name>
</gene>
<proteinExistence type="predicted"/>
<dbReference type="PANTHER" id="PTHR22792">
    <property type="entry name" value="LUPUS LA PROTEIN-RELATED"/>
    <property type="match status" value="1"/>
</dbReference>
<evidence type="ECO:0000256" key="2">
    <source>
        <dbReference type="PROSITE-ProRule" id="PRU00332"/>
    </source>
</evidence>
<dbReference type="HOGENOM" id="CLU_1928875_0_0_1"/>
<dbReference type="GO" id="GO:0005737">
    <property type="term" value="C:cytoplasm"/>
    <property type="evidence" value="ECO:0007669"/>
    <property type="project" value="UniProtKB-ARBA"/>
</dbReference>
<dbReference type="PROSITE" id="PS50961">
    <property type="entry name" value="HTH_LA"/>
    <property type="match status" value="1"/>
</dbReference>
<dbReference type="GO" id="GO:0003723">
    <property type="term" value="F:RNA binding"/>
    <property type="evidence" value="ECO:0007669"/>
    <property type="project" value="UniProtKB-UniRule"/>
</dbReference>
<keyword evidence="5" id="KW-1185">Reference proteome</keyword>
<sequence>MDDQGWIPISLIASFNRVKKLTTEVNLVRDVLNLSSLTEVKGEYVRMAREQWKQFVLPNAPKSIVCHPIEQEEIEPQDDQAAYGQVQDGEIEEEGDTYGDDDEEEDIVFVIGEEAEGSWAPERRSAASEST</sequence>
<dbReference type="InParanoid" id="A0A0D0AVY1"/>
<name>A0A0D0AVY1_9AGAM</name>
<reference evidence="5" key="2">
    <citation type="submission" date="2015-01" db="EMBL/GenBank/DDBJ databases">
        <title>Evolutionary Origins and Diversification of the Mycorrhizal Mutualists.</title>
        <authorList>
            <consortium name="DOE Joint Genome Institute"/>
            <consortium name="Mycorrhizal Genomics Consortium"/>
            <person name="Kohler A."/>
            <person name="Kuo A."/>
            <person name="Nagy L.G."/>
            <person name="Floudas D."/>
            <person name="Copeland A."/>
            <person name="Barry K.W."/>
            <person name="Cichocki N."/>
            <person name="Veneault-Fourrey C."/>
            <person name="LaButti K."/>
            <person name="Lindquist E.A."/>
            <person name="Lipzen A."/>
            <person name="Lundell T."/>
            <person name="Morin E."/>
            <person name="Murat C."/>
            <person name="Riley R."/>
            <person name="Ohm R."/>
            <person name="Sun H."/>
            <person name="Tunlid A."/>
            <person name="Henrissat B."/>
            <person name="Grigoriev I.V."/>
            <person name="Hibbett D.S."/>
            <person name="Martin F."/>
        </authorList>
    </citation>
    <scope>NUCLEOTIDE SEQUENCE [LARGE SCALE GENOMIC DNA]</scope>
    <source>
        <strain evidence="5">UH-Slu-Lm8-n1</strain>
    </source>
</reference>
<organism evidence="4 5">
    <name type="scientific">Suillus luteus UH-Slu-Lm8-n1</name>
    <dbReference type="NCBI Taxonomy" id="930992"/>
    <lineage>
        <taxon>Eukaryota</taxon>
        <taxon>Fungi</taxon>
        <taxon>Dikarya</taxon>
        <taxon>Basidiomycota</taxon>
        <taxon>Agaricomycotina</taxon>
        <taxon>Agaricomycetes</taxon>
        <taxon>Agaricomycetidae</taxon>
        <taxon>Boletales</taxon>
        <taxon>Suillineae</taxon>
        <taxon>Suillaceae</taxon>
        <taxon>Suillus</taxon>
    </lineage>
</organism>
<evidence type="ECO:0000259" key="3">
    <source>
        <dbReference type="PROSITE" id="PS50961"/>
    </source>
</evidence>
<dbReference type="InterPro" id="IPR036388">
    <property type="entry name" value="WH-like_DNA-bd_sf"/>
</dbReference>
<evidence type="ECO:0000256" key="1">
    <source>
        <dbReference type="ARBA" id="ARBA00022884"/>
    </source>
</evidence>
<dbReference type="PANTHER" id="PTHR22792:SF132">
    <property type="entry name" value="LA-RELATED PROTEIN 1"/>
    <property type="match status" value="1"/>
</dbReference>